<dbReference type="InterPro" id="IPR036770">
    <property type="entry name" value="Ankyrin_rpt-contain_sf"/>
</dbReference>
<reference evidence="4" key="1">
    <citation type="journal article" date="2021" name="Genome Biol. Evol.">
        <title>A High-Quality Reference Genome for a Parasitic Bivalve with Doubly Uniparental Inheritance (Bivalvia: Unionida).</title>
        <authorList>
            <person name="Smith C.H."/>
        </authorList>
    </citation>
    <scope>NUCLEOTIDE SEQUENCE</scope>
    <source>
        <strain evidence="4">CHS0354</strain>
    </source>
</reference>
<keyword evidence="1" id="KW-0677">Repeat</keyword>
<dbReference type="GO" id="GO:0005634">
    <property type="term" value="C:nucleus"/>
    <property type="evidence" value="ECO:0007669"/>
    <property type="project" value="TreeGrafter"/>
</dbReference>
<accession>A0AAE0S361</accession>
<evidence type="ECO:0000313" key="4">
    <source>
        <dbReference type="EMBL" id="KAK3584334.1"/>
    </source>
</evidence>
<evidence type="ECO:0000313" key="5">
    <source>
        <dbReference type="Proteomes" id="UP001195483"/>
    </source>
</evidence>
<dbReference type="PANTHER" id="PTHR24124">
    <property type="entry name" value="ANKYRIN REPEAT FAMILY A"/>
    <property type="match status" value="1"/>
</dbReference>
<evidence type="ECO:0000256" key="2">
    <source>
        <dbReference type="ARBA" id="ARBA00023043"/>
    </source>
</evidence>
<reference evidence="4" key="3">
    <citation type="submission" date="2023-05" db="EMBL/GenBank/DDBJ databases">
        <authorList>
            <person name="Smith C.H."/>
        </authorList>
    </citation>
    <scope>NUCLEOTIDE SEQUENCE</scope>
    <source>
        <strain evidence="4">CHS0354</strain>
        <tissue evidence="4">Mantle</tissue>
    </source>
</reference>
<dbReference type="SMART" id="SM00248">
    <property type="entry name" value="ANK"/>
    <property type="match status" value="3"/>
</dbReference>
<keyword evidence="2 3" id="KW-0040">ANK repeat</keyword>
<proteinExistence type="predicted"/>
<comment type="caution">
    <text evidence="4">The sequence shown here is derived from an EMBL/GenBank/DDBJ whole genome shotgun (WGS) entry which is preliminary data.</text>
</comment>
<dbReference type="InterPro" id="IPR002110">
    <property type="entry name" value="Ankyrin_rpt"/>
</dbReference>
<protein>
    <submittedName>
        <fullName evidence="4">Uncharacterized protein</fullName>
    </submittedName>
</protein>
<dbReference type="PROSITE" id="PS50297">
    <property type="entry name" value="ANK_REP_REGION"/>
    <property type="match status" value="2"/>
</dbReference>
<dbReference type="AlphaFoldDB" id="A0AAE0S361"/>
<dbReference type="GO" id="GO:0010468">
    <property type="term" value="P:regulation of gene expression"/>
    <property type="evidence" value="ECO:0007669"/>
    <property type="project" value="TreeGrafter"/>
</dbReference>
<evidence type="ECO:0000256" key="1">
    <source>
        <dbReference type="ARBA" id="ARBA00022737"/>
    </source>
</evidence>
<dbReference type="Pfam" id="PF12796">
    <property type="entry name" value="Ank_2"/>
    <property type="match status" value="1"/>
</dbReference>
<dbReference type="SUPFAM" id="SSF48403">
    <property type="entry name" value="Ankyrin repeat"/>
    <property type="match status" value="1"/>
</dbReference>
<reference evidence="4" key="2">
    <citation type="journal article" date="2021" name="Genome Biol. Evol.">
        <title>Developing a high-quality reference genome for a parasitic bivalve with doubly uniparental inheritance (Bivalvia: Unionida).</title>
        <authorList>
            <person name="Smith C.H."/>
        </authorList>
    </citation>
    <scope>NUCLEOTIDE SEQUENCE</scope>
    <source>
        <strain evidence="4">CHS0354</strain>
        <tissue evidence="4">Mantle</tissue>
    </source>
</reference>
<gene>
    <name evidence="4" type="ORF">CHS0354_031005</name>
</gene>
<dbReference type="Proteomes" id="UP001195483">
    <property type="component" value="Unassembled WGS sequence"/>
</dbReference>
<sequence>MKMLIQTLLIGGGKVGVRGDACSGKTSVLYGAMQIFGEKNKSWNVIRITNEEHLRACYDKQNVLLVIDDILDQNSYMLNHLDTLKNYIDKGYWKVIFSYSNESYKTMESNTIKYSDLDGDNEKIGILNSHCMHIGYTLPEETSKQCVESCAPIDFFQNPIKEMVRDLELLKASNPLGFYILFRCSILGGDFDIFSTSQKNEFNDHSLEISKWLLASNNPDQKTFLKRLQCEGMAIPGEFAERIGKHKYRIKFCCVVRGVQLTILKELNITSLPDAGTLLKHAVFLCDFSIIRTFLRGDDKVVSPLLLKIHEDNFRHVAERFIEEIQSGHVQKVGQHPLFSNDEFKRTFSSKLRSKHDEKFTWDIFSKLDKQTNKALIVFAVEHDKPDHTTNLTNIILKSKKWRKYSRKEGDNVPRHLLVLGQNALAVKCAVRYTNYKSSHTLPALIDSVFRNVSIIGKWKSRWKDVALRIVIEVHGKTVSEYPERTQDVMELFRNIKIGSHLGDYKQSLLHICVIYRNDYLLELALKHRKVEINRTDYLGQTPLHTAVQDSNLEAVKILIKYGAVIEIRDKDGNTAIHLAVHKSTNILEELICVNGTDVNVRNNAGKTPYQLACELSKTEHIKTLEKADINDQ</sequence>
<evidence type="ECO:0000256" key="3">
    <source>
        <dbReference type="PROSITE-ProRule" id="PRU00023"/>
    </source>
</evidence>
<feature type="repeat" description="ANK" evidence="3">
    <location>
        <begin position="572"/>
        <end position="604"/>
    </location>
</feature>
<keyword evidence="5" id="KW-1185">Reference proteome</keyword>
<name>A0AAE0S361_9BIVA</name>
<dbReference type="PANTHER" id="PTHR24124:SF14">
    <property type="entry name" value="CHROMOSOME UNDETERMINED SCAFFOLD_25, WHOLE GENOME SHOTGUN SEQUENCE"/>
    <property type="match status" value="1"/>
</dbReference>
<feature type="repeat" description="ANK" evidence="3">
    <location>
        <begin position="539"/>
        <end position="571"/>
    </location>
</feature>
<dbReference type="Gene3D" id="1.25.40.20">
    <property type="entry name" value="Ankyrin repeat-containing domain"/>
    <property type="match status" value="1"/>
</dbReference>
<dbReference type="EMBL" id="JAEAOA010001851">
    <property type="protein sequence ID" value="KAK3584334.1"/>
    <property type="molecule type" value="Genomic_DNA"/>
</dbReference>
<dbReference type="PROSITE" id="PS50088">
    <property type="entry name" value="ANK_REPEAT"/>
    <property type="match status" value="2"/>
</dbReference>
<organism evidence="4 5">
    <name type="scientific">Potamilus streckersoni</name>
    <dbReference type="NCBI Taxonomy" id="2493646"/>
    <lineage>
        <taxon>Eukaryota</taxon>
        <taxon>Metazoa</taxon>
        <taxon>Spiralia</taxon>
        <taxon>Lophotrochozoa</taxon>
        <taxon>Mollusca</taxon>
        <taxon>Bivalvia</taxon>
        <taxon>Autobranchia</taxon>
        <taxon>Heteroconchia</taxon>
        <taxon>Palaeoheterodonta</taxon>
        <taxon>Unionida</taxon>
        <taxon>Unionoidea</taxon>
        <taxon>Unionidae</taxon>
        <taxon>Ambleminae</taxon>
        <taxon>Lampsilini</taxon>
        <taxon>Potamilus</taxon>
    </lineage>
</organism>